<protein>
    <submittedName>
        <fullName evidence="2">Uncharacterized protein</fullName>
    </submittedName>
</protein>
<dbReference type="Proteomes" id="UP000806542">
    <property type="component" value="Unassembled WGS sequence"/>
</dbReference>
<comment type="caution">
    <text evidence="2">The sequence shown here is derived from an EMBL/GenBank/DDBJ whole genome shotgun (WGS) entry which is preliminary data.</text>
</comment>
<evidence type="ECO:0000256" key="1">
    <source>
        <dbReference type="SAM" id="Phobius"/>
    </source>
</evidence>
<evidence type="ECO:0000313" key="2">
    <source>
        <dbReference type="EMBL" id="MBE5040858.1"/>
    </source>
</evidence>
<feature type="transmembrane region" description="Helical" evidence="1">
    <location>
        <begin position="45"/>
        <end position="68"/>
    </location>
</feature>
<evidence type="ECO:0000313" key="3">
    <source>
        <dbReference type="Proteomes" id="UP000806542"/>
    </source>
</evidence>
<proteinExistence type="predicted"/>
<feature type="transmembrane region" description="Helical" evidence="1">
    <location>
        <begin position="80"/>
        <end position="101"/>
    </location>
</feature>
<name>A0A9D5RCB8_9FIRM</name>
<dbReference type="RefSeq" id="WP_154557438.1">
    <property type="nucleotide sequence ID" value="NZ_JADCKB010000024.1"/>
</dbReference>
<keyword evidence="1" id="KW-0472">Membrane</keyword>
<keyword evidence="3" id="KW-1185">Reference proteome</keyword>
<sequence>MKGRKFLKVTGILMIIGGSIGMIGGIIAVIGVGALAAILETSSGGLMFASILTLIGAVIQFIAGIMGVKNSARPEKAQSCIVMGVLVALFSIAGNIISTVLGNSFSVMNLITGLALPVLYIIGAVLNKREA</sequence>
<dbReference type="EMBL" id="JADCKB010000024">
    <property type="protein sequence ID" value="MBE5040858.1"/>
    <property type="molecule type" value="Genomic_DNA"/>
</dbReference>
<reference evidence="2" key="1">
    <citation type="submission" date="2020-10" db="EMBL/GenBank/DDBJ databases">
        <title>ChiBAC.</title>
        <authorList>
            <person name="Zenner C."/>
            <person name="Hitch T.C.A."/>
            <person name="Clavel T."/>
        </authorList>
    </citation>
    <scope>NUCLEOTIDE SEQUENCE</scope>
    <source>
        <strain evidence="2">DSM 107454</strain>
    </source>
</reference>
<keyword evidence="1" id="KW-1133">Transmembrane helix</keyword>
<organism evidence="2 3">
    <name type="scientific">Ructibacterium gallinarum</name>
    <dbReference type="NCBI Taxonomy" id="2779355"/>
    <lineage>
        <taxon>Bacteria</taxon>
        <taxon>Bacillati</taxon>
        <taxon>Bacillota</taxon>
        <taxon>Clostridia</taxon>
        <taxon>Eubacteriales</taxon>
        <taxon>Oscillospiraceae</taxon>
        <taxon>Ructibacterium</taxon>
    </lineage>
</organism>
<gene>
    <name evidence="2" type="ORF">INF28_10345</name>
</gene>
<keyword evidence="1" id="KW-0812">Transmembrane</keyword>
<feature type="transmembrane region" description="Helical" evidence="1">
    <location>
        <begin position="107"/>
        <end position="126"/>
    </location>
</feature>
<dbReference type="AlphaFoldDB" id="A0A9D5RCB8"/>
<accession>A0A9D5RCB8</accession>
<feature type="transmembrane region" description="Helical" evidence="1">
    <location>
        <begin position="12"/>
        <end position="39"/>
    </location>
</feature>